<protein>
    <submittedName>
        <fullName evidence="1">Uncharacterized protein</fullName>
    </submittedName>
</protein>
<comment type="caution">
    <text evidence="1">The sequence shown here is derived from an EMBL/GenBank/DDBJ whole genome shotgun (WGS) entry which is preliminary data.</text>
</comment>
<gene>
    <name evidence="1" type="ORF">SDC9_148980</name>
</gene>
<dbReference type="Gene3D" id="3.40.50.2000">
    <property type="entry name" value="Glycogen Phosphorylase B"/>
    <property type="match status" value="1"/>
</dbReference>
<name>A0A645EID2_9ZZZZ</name>
<organism evidence="1">
    <name type="scientific">bioreactor metagenome</name>
    <dbReference type="NCBI Taxonomy" id="1076179"/>
    <lineage>
        <taxon>unclassified sequences</taxon>
        <taxon>metagenomes</taxon>
        <taxon>ecological metagenomes</taxon>
    </lineage>
</organism>
<reference evidence="1" key="1">
    <citation type="submission" date="2019-08" db="EMBL/GenBank/DDBJ databases">
        <authorList>
            <person name="Kucharzyk K."/>
            <person name="Murdoch R.W."/>
            <person name="Higgins S."/>
            <person name="Loffler F."/>
        </authorList>
    </citation>
    <scope>NUCLEOTIDE SEQUENCE</scope>
</reference>
<dbReference type="AlphaFoldDB" id="A0A645EID2"/>
<dbReference type="EMBL" id="VSSQ01047754">
    <property type="protein sequence ID" value="MPN01768.1"/>
    <property type="molecule type" value="Genomic_DNA"/>
</dbReference>
<evidence type="ECO:0000313" key="1">
    <source>
        <dbReference type="EMBL" id="MPN01768.1"/>
    </source>
</evidence>
<proteinExistence type="predicted"/>
<sequence>MGIHNTLEAAVWNVPVVFGPMYEKFREARDLIAIGGAFSIPDSETLEEKLDALLKDEKAGVIAGEYVKQNTGATKLILKEIC</sequence>
<accession>A0A645EID2</accession>